<dbReference type="PROSITE" id="PS51118">
    <property type="entry name" value="HTH_HXLR"/>
    <property type="match status" value="1"/>
</dbReference>
<dbReference type="Proteomes" id="UP000553209">
    <property type="component" value="Unassembled WGS sequence"/>
</dbReference>
<dbReference type="InterPro" id="IPR002577">
    <property type="entry name" value="HTH_HxlR"/>
</dbReference>
<keyword evidence="2" id="KW-0238">DNA-binding</keyword>
<evidence type="ECO:0000256" key="2">
    <source>
        <dbReference type="ARBA" id="ARBA00023125"/>
    </source>
</evidence>
<dbReference type="Gene3D" id="1.10.10.10">
    <property type="entry name" value="Winged helix-like DNA-binding domain superfamily/Winged helix DNA-binding domain"/>
    <property type="match status" value="1"/>
</dbReference>
<dbReference type="InterPro" id="IPR036388">
    <property type="entry name" value="WH-like_DNA-bd_sf"/>
</dbReference>
<feature type="compositionally biased region" description="Basic and acidic residues" evidence="4">
    <location>
        <begin position="25"/>
        <end position="40"/>
    </location>
</feature>
<feature type="region of interest" description="Disordered" evidence="4">
    <location>
        <begin position="1"/>
        <end position="43"/>
    </location>
</feature>
<accession>A0A7X6RQG6</accession>
<feature type="region of interest" description="Disordered" evidence="4">
    <location>
        <begin position="142"/>
        <end position="179"/>
    </location>
</feature>
<evidence type="ECO:0000256" key="1">
    <source>
        <dbReference type="ARBA" id="ARBA00023015"/>
    </source>
</evidence>
<proteinExistence type="predicted"/>
<keyword evidence="7" id="KW-1185">Reference proteome</keyword>
<keyword evidence="3" id="KW-0804">Transcription</keyword>
<evidence type="ECO:0000256" key="4">
    <source>
        <dbReference type="SAM" id="MobiDB-lite"/>
    </source>
</evidence>
<protein>
    <submittedName>
        <fullName evidence="6">Helix-turn-helix transcriptional regulator</fullName>
    </submittedName>
</protein>
<evidence type="ECO:0000259" key="5">
    <source>
        <dbReference type="PROSITE" id="PS51118"/>
    </source>
</evidence>
<dbReference type="InterPro" id="IPR036390">
    <property type="entry name" value="WH_DNA-bd_sf"/>
</dbReference>
<feature type="domain" description="HTH hxlR-type" evidence="5">
    <location>
        <begin position="45"/>
        <end position="143"/>
    </location>
</feature>
<dbReference type="SUPFAM" id="SSF46785">
    <property type="entry name" value="Winged helix' DNA-binding domain"/>
    <property type="match status" value="1"/>
</dbReference>
<dbReference type="AlphaFoldDB" id="A0A7X6RQG6"/>
<dbReference type="GO" id="GO:0003677">
    <property type="term" value="F:DNA binding"/>
    <property type="evidence" value="ECO:0007669"/>
    <property type="project" value="UniProtKB-KW"/>
</dbReference>
<organism evidence="6 7">
    <name type="scientific">Nocardiopsis alborubida</name>
    <dbReference type="NCBI Taxonomy" id="146802"/>
    <lineage>
        <taxon>Bacteria</taxon>
        <taxon>Bacillati</taxon>
        <taxon>Actinomycetota</taxon>
        <taxon>Actinomycetes</taxon>
        <taxon>Streptosporangiales</taxon>
        <taxon>Nocardiopsidaceae</taxon>
        <taxon>Nocardiopsis</taxon>
    </lineage>
</organism>
<sequence length="179" mass="18743">MLRASIAHGHSQADAPAAHQGESGPWDRELVPDAAGETREPSAACPVEAALGAVSGRWTTLVLRELMHGPRSYGGLRRALPGLSDKVLSDRLRTLVDLGLAERRETAGFPVRTTYTLTARGLLLRPLLVELYRTGRGLLAAPGPDPADATLKRDPAPEAACAPGTGPFASGPSDRGVSP</sequence>
<dbReference type="EMBL" id="JAAXPG010000008">
    <property type="protein sequence ID" value="NKY98156.1"/>
    <property type="molecule type" value="Genomic_DNA"/>
</dbReference>
<name>A0A7X6RQG6_9ACTN</name>
<dbReference type="RefSeq" id="WP_082768212.1">
    <property type="nucleotide sequence ID" value="NZ_JAAXPG010000008.1"/>
</dbReference>
<dbReference type="PANTHER" id="PTHR33204:SF18">
    <property type="entry name" value="TRANSCRIPTIONAL REGULATORY PROTEIN"/>
    <property type="match status" value="1"/>
</dbReference>
<evidence type="ECO:0000313" key="6">
    <source>
        <dbReference type="EMBL" id="NKY98156.1"/>
    </source>
</evidence>
<evidence type="ECO:0000313" key="7">
    <source>
        <dbReference type="Proteomes" id="UP000553209"/>
    </source>
</evidence>
<evidence type="ECO:0000256" key="3">
    <source>
        <dbReference type="ARBA" id="ARBA00023163"/>
    </source>
</evidence>
<dbReference type="PANTHER" id="PTHR33204">
    <property type="entry name" value="TRANSCRIPTIONAL REGULATOR, MARR FAMILY"/>
    <property type="match status" value="1"/>
</dbReference>
<gene>
    <name evidence="6" type="ORF">HGB44_10900</name>
</gene>
<keyword evidence="1" id="KW-0805">Transcription regulation</keyword>
<comment type="caution">
    <text evidence="6">The sequence shown here is derived from an EMBL/GenBank/DDBJ whole genome shotgun (WGS) entry which is preliminary data.</text>
</comment>
<reference evidence="6 7" key="1">
    <citation type="submission" date="2020-04" db="EMBL/GenBank/DDBJ databases">
        <title>MicrobeNet Type strains.</title>
        <authorList>
            <person name="Nicholson A.C."/>
        </authorList>
    </citation>
    <scope>NUCLEOTIDE SEQUENCE [LARGE SCALE GENOMIC DNA]</scope>
    <source>
        <strain evidence="6 7">ATCC 23612</strain>
    </source>
</reference>
<dbReference type="Pfam" id="PF01638">
    <property type="entry name" value="HxlR"/>
    <property type="match status" value="1"/>
</dbReference>